<keyword evidence="1" id="KW-0812">Transmembrane</keyword>
<keyword evidence="1" id="KW-1133">Transmembrane helix</keyword>
<dbReference type="RefSeq" id="WP_122897966.1">
    <property type="nucleotide sequence ID" value="NZ_RHIB01000001.1"/>
</dbReference>
<feature type="transmembrane region" description="Helical" evidence="1">
    <location>
        <begin position="6"/>
        <end position="22"/>
    </location>
</feature>
<dbReference type="Pfam" id="PF16079">
    <property type="entry name" value="Phage_holin_5_2"/>
    <property type="match status" value="1"/>
</dbReference>
<comment type="caution">
    <text evidence="2">The sequence shown here is derived from an EMBL/GenBank/DDBJ whole genome shotgun (WGS) entry which is preliminary data.</text>
</comment>
<reference evidence="2 3" key="1">
    <citation type="submission" date="2018-10" db="EMBL/GenBank/DDBJ databases">
        <title>Bacillus Keqinensis sp. nov., a moderately halophilic bacterium isolated from a saline-alkaline lake.</title>
        <authorList>
            <person name="Wang H."/>
        </authorList>
    </citation>
    <scope>NUCLEOTIDE SEQUENCE [LARGE SCALE GENOMIC DNA]</scope>
    <source>
        <strain evidence="2 3">KQ-3</strain>
    </source>
</reference>
<feature type="transmembrane region" description="Helical" evidence="1">
    <location>
        <begin position="58"/>
        <end position="76"/>
    </location>
</feature>
<dbReference type="OrthoDB" id="2884029at2"/>
<keyword evidence="3" id="KW-1185">Reference proteome</keyword>
<dbReference type="InterPro" id="IPR032111">
    <property type="entry name" value="Clostridium_phage_holin"/>
</dbReference>
<sequence length="88" mass="9794">MDFLQFIVDEALILIPVLMIIGKIIKQTPRVPDWLIPYLLLGLGIVFTTYLIGFSMQAVIQGVLVTGAAVFGHQLIKQTRRAGGRKEQ</sequence>
<organism evidence="2 3">
    <name type="scientific">Alteribacter keqinensis</name>
    <dbReference type="NCBI Taxonomy" id="2483800"/>
    <lineage>
        <taxon>Bacteria</taxon>
        <taxon>Bacillati</taxon>
        <taxon>Bacillota</taxon>
        <taxon>Bacilli</taxon>
        <taxon>Bacillales</taxon>
        <taxon>Bacillaceae</taxon>
        <taxon>Alteribacter</taxon>
    </lineage>
</organism>
<evidence type="ECO:0000313" key="2">
    <source>
        <dbReference type="EMBL" id="RNA70309.1"/>
    </source>
</evidence>
<protein>
    <submittedName>
        <fullName evidence="2">Holin</fullName>
    </submittedName>
</protein>
<evidence type="ECO:0000256" key="1">
    <source>
        <dbReference type="SAM" id="Phobius"/>
    </source>
</evidence>
<gene>
    <name evidence="2" type="ORF">EBO34_10400</name>
</gene>
<proteinExistence type="predicted"/>
<dbReference type="Proteomes" id="UP000278746">
    <property type="component" value="Unassembled WGS sequence"/>
</dbReference>
<name>A0A3M7TYF9_9BACI</name>
<dbReference type="AlphaFoldDB" id="A0A3M7TYF9"/>
<accession>A0A3M7TYF9</accession>
<feature type="transmembrane region" description="Helical" evidence="1">
    <location>
        <begin position="34"/>
        <end position="52"/>
    </location>
</feature>
<evidence type="ECO:0000313" key="3">
    <source>
        <dbReference type="Proteomes" id="UP000278746"/>
    </source>
</evidence>
<keyword evidence="1" id="KW-0472">Membrane</keyword>
<dbReference type="EMBL" id="RHIB01000001">
    <property type="protein sequence ID" value="RNA70309.1"/>
    <property type="molecule type" value="Genomic_DNA"/>
</dbReference>